<keyword evidence="3" id="KW-1185">Reference proteome</keyword>
<evidence type="ECO:0000313" key="2">
    <source>
        <dbReference type="EnsemblPlants" id="ORUFI05G20070.1"/>
    </source>
</evidence>
<feature type="region of interest" description="Disordered" evidence="1">
    <location>
        <begin position="83"/>
        <end position="114"/>
    </location>
</feature>
<dbReference type="HOGENOM" id="CLU_1638143_0_0_1"/>
<reference evidence="3" key="1">
    <citation type="submission" date="2013-06" db="EMBL/GenBank/DDBJ databases">
        <authorList>
            <person name="Zhao Q."/>
        </authorList>
    </citation>
    <scope>NUCLEOTIDE SEQUENCE</scope>
    <source>
        <strain evidence="3">cv. W1943</strain>
    </source>
</reference>
<accession>A0A0E0PNE0</accession>
<reference evidence="2" key="2">
    <citation type="submission" date="2015-06" db="UniProtKB">
        <authorList>
            <consortium name="EnsemblPlants"/>
        </authorList>
    </citation>
    <scope>IDENTIFICATION</scope>
</reference>
<dbReference type="EnsemblPlants" id="ORUFI05G20070.1">
    <property type="protein sequence ID" value="ORUFI05G20070.1"/>
    <property type="gene ID" value="ORUFI05G20070"/>
</dbReference>
<dbReference type="Proteomes" id="UP000008022">
    <property type="component" value="Unassembled WGS sequence"/>
</dbReference>
<dbReference type="Gramene" id="ORUFI05G20070.1">
    <property type="protein sequence ID" value="ORUFI05G20070.1"/>
    <property type="gene ID" value="ORUFI05G20070"/>
</dbReference>
<name>A0A0E0PNE0_ORYRU</name>
<dbReference type="AlphaFoldDB" id="A0A0E0PNE0"/>
<sequence>MPTVPAHARSATCASPRPRHLPRARGRHCRARRRRHGGAHAGTLVRGTRVAAVVISLLIVTTSSSSKEGSGLVLLPTPSRDQAAAAFGGRRPGCGDKRRGTRSGERRGTSGGEHVDLANAEVGGYQRGVHPLDGLVLLQVLQLGGGDDPKGVAGVDLMIKHD</sequence>
<organism evidence="2 3">
    <name type="scientific">Oryza rufipogon</name>
    <name type="common">Brownbeard rice</name>
    <name type="synonym">Asian wild rice</name>
    <dbReference type="NCBI Taxonomy" id="4529"/>
    <lineage>
        <taxon>Eukaryota</taxon>
        <taxon>Viridiplantae</taxon>
        <taxon>Streptophyta</taxon>
        <taxon>Embryophyta</taxon>
        <taxon>Tracheophyta</taxon>
        <taxon>Spermatophyta</taxon>
        <taxon>Magnoliopsida</taxon>
        <taxon>Liliopsida</taxon>
        <taxon>Poales</taxon>
        <taxon>Poaceae</taxon>
        <taxon>BOP clade</taxon>
        <taxon>Oryzoideae</taxon>
        <taxon>Oryzeae</taxon>
        <taxon>Oryzinae</taxon>
        <taxon>Oryza</taxon>
    </lineage>
</organism>
<evidence type="ECO:0000313" key="3">
    <source>
        <dbReference type="Proteomes" id="UP000008022"/>
    </source>
</evidence>
<feature type="compositionally biased region" description="Basic residues" evidence="1">
    <location>
        <begin position="17"/>
        <end position="38"/>
    </location>
</feature>
<protein>
    <submittedName>
        <fullName evidence="2">Uncharacterized protein</fullName>
    </submittedName>
</protein>
<proteinExistence type="predicted"/>
<feature type="compositionally biased region" description="Basic and acidic residues" evidence="1">
    <location>
        <begin position="93"/>
        <end position="114"/>
    </location>
</feature>
<feature type="region of interest" description="Disordered" evidence="1">
    <location>
        <begin position="1"/>
        <end position="39"/>
    </location>
</feature>
<evidence type="ECO:0000256" key="1">
    <source>
        <dbReference type="SAM" id="MobiDB-lite"/>
    </source>
</evidence>